<dbReference type="AlphaFoldDB" id="A0AAV0BM67"/>
<evidence type="ECO:0000313" key="3">
    <source>
        <dbReference type="Proteomes" id="UP001153365"/>
    </source>
</evidence>
<feature type="chain" id="PRO_5043684406" evidence="1">
    <location>
        <begin position="29"/>
        <end position="153"/>
    </location>
</feature>
<name>A0AAV0BM67_PHAPC</name>
<evidence type="ECO:0000256" key="1">
    <source>
        <dbReference type="SAM" id="SignalP"/>
    </source>
</evidence>
<proteinExistence type="predicted"/>
<gene>
    <name evidence="2" type="ORF">PPACK8108_LOCUS22002</name>
</gene>
<protein>
    <submittedName>
        <fullName evidence="2">Expressed protein</fullName>
    </submittedName>
</protein>
<feature type="signal peptide" evidence="1">
    <location>
        <begin position="1"/>
        <end position="28"/>
    </location>
</feature>
<dbReference type="Proteomes" id="UP001153365">
    <property type="component" value="Unassembled WGS sequence"/>
</dbReference>
<sequence length="153" mass="17128">MKISLLKNFIINFITILLFFSRVELSDASLMCAGFKLLSSKTSARCIIIDGGSTRKIDCQLDKKSPCKLADSLSTNDNGDILASLEFLSCNRIDTTKRNVKVNNVISYYTEPNYISIHVMALDKGKKVIYLCPKEHNKKVGLVECDPNKCIKD</sequence>
<reference evidence="2" key="1">
    <citation type="submission" date="2022-06" db="EMBL/GenBank/DDBJ databases">
        <authorList>
            <consortium name="SYNGENTA / RWTH Aachen University"/>
        </authorList>
    </citation>
    <scope>NUCLEOTIDE SEQUENCE</scope>
</reference>
<dbReference type="EMBL" id="CALTRL010005845">
    <property type="protein sequence ID" value="CAH7687247.1"/>
    <property type="molecule type" value="Genomic_DNA"/>
</dbReference>
<keyword evidence="1" id="KW-0732">Signal</keyword>
<accession>A0AAV0BM67</accession>
<organism evidence="2 3">
    <name type="scientific">Phakopsora pachyrhizi</name>
    <name type="common">Asian soybean rust disease fungus</name>
    <dbReference type="NCBI Taxonomy" id="170000"/>
    <lineage>
        <taxon>Eukaryota</taxon>
        <taxon>Fungi</taxon>
        <taxon>Dikarya</taxon>
        <taxon>Basidiomycota</taxon>
        <taxon>Pucciniomycotina</taxon>
        <taxon>Pucciniomycetes</taxon>
        <taxon>Pucciniales</taxon>
        <taxon>Phakopsoraceae</taxon>
        <taxon>Phakopsora</taxon>
    </lineage>
</organism>
<comment type="caution">
    <text evidence="2">The sequence shown here is derived from an EMBL/GenBank/DDBJ whole genome shotgun (WGS) entry which is preliminary data.</text>
</comment>
<evidence type="ECO:0000313" key="2">
    <source>
        <dbReference type="EMBL" id="CAH7687247.1"/>
    </source>
</evidence>
<keyword evidence="3" id="KW-1185">Reference proteome</keyword>